<evidence type="ECO:0000256" key="12">
    <source>
        <dbReference type="SAM" id="Phobius"/>
    </source>
</evidence>
<dbReference type="AlphaFoldDB" id="A0A6M5Z0Q8"/>
<feature type="transmembrane region" description="Helical" evidence="12">
    <location>
        <begin position="100"/>
        <end position="121"/>
    </location>
</feature>
<feature type="transmembrane region" description="Helical" evidence="12">
    <location>
        <begin position="76"/>
        <end position="93"/>
    </location>
</feature>
<keyword evidence="15" id="KW-1185">Reference proteome</keyword>
<evidence type="ECO:0000313" key="15">
    <source>
        <dbReference type="Proteomes" id="UP000503447"/>
    </source>
</evidence>
<name>A0A6M5Z0Q8_9BACT</name>
<feature type="transmembrane region" description="Helical" evidence="12">
    <location>
        <begin position="141"/>
        <end position="165"/>
    </location>
</feature>
<evidence type="ECO:0000256" key="4">
    <source>
        <dbReference type="ARBA" id="ARBA00022670"/>
    </source>
</evidence>
<dbReference type="Pfam" id="PF02163">
    <property type="entry name" value="Peptidase_M50"/>
    <property type="match status" value="1"/>
</dbReference>
<feature type="transmembrane region" description="Helical" evidence="12">
    <location>
        <begin position="223"/>
        <end position="240"/>
    </location>
</feature>
<evidence type="ECO:0000256" key="10">
    <source>
        <dbReference type="ARBA" id="ARBA00023049"/>
    </source>
</evidence>
<evidence type="ECO:0000256" key="8">
    <source>
        <dbReference type="ARBA" id="ARBA00022833"/>
    </source>
</evidence>
<feature type="transmembrane region" description="Helical" evidence="12">
    <location>
        <begin position="186"/>
        <end position="203"/>
    </location>
</feature>
<comment type="similarity">
    <text evidence="3">Belongs to the peptidase M50B family.</text>
</comment>
<feature type="domain" description="Peptidase M50" evidence="13">
    <location>
        <begin position="143"/>
        <end position="197"/>
    </location>
</feature>
<keyword evidence="6" id="KW-0479">Metal-binding</keyword>
<keyword evidence="4" id="KW-0645">Protease</keyword>
<evidence type="ECO:0000256" key="2">
    <source>
        <dbReference type="ARBA" id="ARBA00004141"/>
    </source>
</evidence>
<keyword evidence="9 12" id="KW-1133">Transmembrane helix</keyword>
<keyword evidence="10" id="KW-0482">Metalloprotease</keyword>
<dbReference type="EMBL" id="CP053452">
    <property type="protein sequence ID" value="QJW99748.1"/>
    <property type="molecule type" value="Genomic_DNA"/>
</dbReference>
<evidence type="ECO:0000256" key="1">
    <source>
        <dbReference type="ARBA" id="ARBA00001947"/>
    </source>
</evidence>
<evidence type="ECO:0000256" key="11">
    <source>
        <dbReference type="ARBA" id="ARBA00023136"/>
    </source>
</evidence>
<reference evidence="15" key="1">
    <citation type="submission" date="2020-05" db="EMBL/GenBank/DDBJ databases">
        <title>Frigoriglobus tundricola gen. nov., sp. nov., a psychrotolerant cellulolytic planctomycete of the family Gemmataceae with two divergent copies of 16S rRNA gene.</title>
        <authorList>
            <person name="Kulichevskaya I.S."/>
            <person name="Ivanova A.A."/>
            <person name="Naumoff D.G."/>
            <person name="Beletsky A.V."/>
            <person name="Rijpstra W.I.C."/>
            <person name="Sinninghe Damste J.S."/>
            <person name="Mardanov A.V."/>
            <person name="Ravin N.V."/>
            <person name="Dedysh S.N."/>
        </authorList>
    </citation>
    <scope>NUCLEOTIDE SEQUENCE [LARGE SCALE GENOMIC DNA]</scope>
    <source>
        <strain evidence="15">PL17</strain>
    </source>
</reference>
<gene>
    <name evidence="14" type="ORF">FTUN_7371</name>
</gene>
<proteinExistence type="inferred from homology"/>
<keyword evidence="5 12" id="KW-0812">Transmembrane</keyword>
<accession>A0A6M5Z0Q8</accession>
<comment type="cofactor">
    <cofactor evidence="1">
        <name>Zn(2+)</name>
        <dbReference type="ChEBI" id="CHEBI:29105"/>
    </cofactor>
</comment>
<evidence type="ECO:0000256" key="3">
    <source>
        <dbReference type="ARBA" id="ARBA00007931"/>
    </source>
</evidence>
<dbReference type="InterPro" id="IPR008915">
    <property type="entry name" value="Peptidase_M50"/>
</dbReference>
<protein>
    <recommendedName>
        <fullName evidence="13">Peptidase M50 domain-containing protein</fullName>
    </recommendedName>
</protein>
<dbReference type="PANTHER" id="PTHR39188">
    <property type="entry name" value="MEMBRANE-ASSOCIATED ZINC METALLOPROTEASE M50B"/>
    <property type="match status" value="1"/>
</dbReference>
<sequence length="264" mass="29740">MLVEPERTPYDLRFRFLGFPVRVHPWFWIATVLLNGDGLLKIGPEYLLIWVGVVFVSILVHELGHALAYRRFGADANIVLYAFGGLAIGSHIVSGRGRRILISLAGPVAGFVLCGLVYGTNQALEWGQSADERAPNGLEPWFLYHQLIWVNLIWGLFNLLPVLPLDGGQISREVCGMIWGPRGKRIALQISFAVALAVVAYSMFCAIDSGQYGAGIMNSLPWWFLRGGVYSAILFGFLAYESYRLLQRVEWTDTHWDDRLPWER</sequence>
<keyword evidence="7" id="KW-0378">Hydrolase</keyword>
<dbReference type="RefSeq" id="WP_171474661.1">
    <property type="nucleotide sequence ID" value="NZ_CP053452.2"/>
</dbReference>
<dbReference type="Proteomes" id="UP000503447">
    <property type="component" value="Chromosome"/>
</dbReference>
<comment type="subcellular location">
    <subcellularLocation>
        <location evidence="2">Membrane</location>
        <topology evidence="2">Multi-pass membrane protein</topology>
    </subcellularLocation>
</comment>
<dbReference type="GO" id="GO:0016020">
    <property type="term" value="C:membrane"/>
    <property type="evidence" value="ECO:0007669"/>
    <property type="project" value="UniProtKB-SubCell"/>
</dbReference>
<keyword evidence="8" id="KW-0862">Zinc</keyword>
<dbReference type="PANTHER" id="PTHR39188:SF3">
    <property type="entry name" value="STAGE IV SPORULATION PROTEIN FB"/>
    <property type="match status" value="1"/>
</dbReference>
<organism evidence="14 15">
    <name type="scientific">Frigoriglobus tundricola</name>
    <dbReference type="NCBI Taxonomy" id="2774151"/>
    <lineage>
        <taxon>Bacteria</taxon>
        <taxon>Pseudomonadati</taxon>
        <taxon>Planctomycetota</taxon>
        <taxon>Planctomycetia</taxon>
        <taxon>Gemmatales</taxon>
        <taxon>Gemmataceae</taxon>
        <taxon>Frigoriglobus</taxon>
    </lineage>
</organism>
<dbReference type="GO" id="GO:0046872">
    <property type="term" value="F:metal ion binding"/>
    <property type="evidence" value="ECO:0007669"/>
    <property type="project" value="UniProtKB-KW"/>
</dbReference>
<evidence type="ECO:0000313" key="14">
    <source>
        <dbReference type="EMBL" id="QJW99748.1"/>
    </source>
</evidence>
<evidence type="ECO:0000259" key="13">
    <source>
        <dbReference type="Pfam" id="PF02163"/>
    </source>
</evidence>
<evidence type="ECO:0000256" key="7">
    <source>
        <dbReference type="ARBA" id="ARBA00022801"/>
    </source>
</evidence>
<feature type="transmembrane region" description="Helical" evidence="12">
    <location>
        <begin position="46"/>
        <end position="64"/>
    </location>
</feature>
<dbReference type="GO" id="GO:0006508">
    <property type="term" value="P:proteolysis"/>
    <property type="evidence" value="ECO:0007669"/>
    <property type="project" value="UniProtKB-KW"/>
</dbReference>
<dbReference type="GO" id="GO:0008237">
    <property type="term" value="F:metallopeptidase activity"/>
    <property type="evidence" value="ECO:0007669"/>
    <property type="project" value="UniProtKB-KW"/>
</dbReference>
<evidence type="ECO:0000256" key="5">
    <source>
        <dbReference type="ARBA" id="ARBA00022692"/>
    </source>
</evidence>
<dbReference type="KEGG" id="ftj:FTUN_7371"/>
<keyword evidence="11 12" id="KW-0472">Membrane</keyword>
<evidence type="ECO:0000256" key="9">
    <source>
        <dbReference type="ARBA" id="ARBA00022989"/>
    </source>
</evidence>
<evidence type="ECO:0000256" key="6">
    <source>
        <dbReference type="ARBA" id="ARBA00022723"/>
    </source>
</evidence>